<dbReference type="GO" id="GO:0006355">
    <property type="term" value="P:regulation of DNA-templated transcription"/>
    <property type="evidence" value="ECO:0007669"/>
    <property type="project" value="UniProtKB-UniRule"/>
</dbReference>
<organism evidence="2 3">
    <name type="scientific">Ferrimonas aestuarii</name>
    <dbReference type="NCBI Taxonomy" id="2569539"/>
    <lineage>
        <taxon>Bacteria</taxon>
        <taxon>Pseudomonadati</taxon>
        <taxon>Pseudomonadota</taxon>
        <taxon>Gammaproteobacteria</taxon>
        <taxon>Alteromonadales</taxon>
        <taxon>Ferrimonadaceae</taxon>
        <taxon>Ferrimonas</taxon>
    </lineage>
</organism>
<dbReference type="Proteomes" id="UP000305675">
    <property type="component" value="Unassembled WGS sequence"/>
</dbReference>
<keyword evidence="1" id="KW-0678">Repressor</keyword>
<dbReference type="PANTHER" id="PTHR34875">
    <property type="entry name" value="UPF0237 PROTEIN MJ1558"/>
    <property type="match status" value="1"/>
</dbReference>
<name>A0A4U1BM21_9GAMM</name>
<dbReference type="PIRSF" id="PIRSF028103">
    <property type="entry name" value="GcvR"/>
    <property type="match status" value="1"/>
</dbReference>
<dbReference type="OrthoDB" id="5814713at2"/>
<dbReference type="SUPFAM" id="SSF55021">
    <property type="entry name" value="ACT-like"/>
    <property type="match status" value="2"/>
</dbReference>
<dbReference type="GO" id="GO:0005737">
    <property type="term" value="C:cytoplasm"/>
    <property type="evidence" value="ECO:0007669"/>
    <property type="project" value="UniProtKB-SubCell"/>
</dbReference>
<protein>
    <recommendedName>
        <fullName evidence="1">Glycine cleavage system transcriptional repressor</fullName>
    </recommendedName>
</protein>
<proteinExistence type="predicted"/>
<evidence type="ECO:0000256" key="1">
    <source>
        <dbReference type="PIRNR" id="PIRNR028103"/>
    </source>
</evidence>
<evidence type="ECO:0000313" key="2">
    <source>
        <dbReference type="EMBL" id="TKB54507.1"/>
    </source>
</evidence>
<comment type="subcellular location">
    <subcellularLocation>
        <location evidence="1">Cytoplasm</location>
    </subcellularLocation>
</comment>
<dbReference type="Gene3D" id="3.30.70.260">
    <property type="match status" value="2"/>
</dbReference>
<dbReference type="AlphaFoldDB" id="A0A4U1BM21"/>
<evidence type="ECO:0000313" key="3">
    <source>
        <dbReference type="Proteomes" id="UP000305675"/>
    </source>
</evidence>
<dbReference type="InterPro" id="IPR016867">
    <property type="entry name" value="GcvR"/>
</dbReference>
<dbReference type="EMBL" id="SWCJ01000008">
    <property type="protein sequence ID" value="TKB54507.1"/>
    <property type="molecule type" value="Genomic_DNA"/>
</dbReference>
<keyword evidence="1" id="KW-0804">Transcription</keyword>
<dbReference type="Pfam" id="PF13740">
    <property type="entry name" value="ACT_6"/>
    <property type="match status" value="1"/>
</dbReference>
<dbReference type="InterPro" id="IPR045865">
    <property type="entry name" value="ACT-like_dom_sf"/>
</dbReference>
<sequence length="184" mass="20624">MTQYLAVTAMGTDRPGIVNQLAKLTASCDCDIIDSRMATYGNEFSLIMLVAGSHSSITLMETQLPSRAAELDLLTITKRTSEHVAEQHIARLAIEFIGEDRRGTMKQITQCIDDLGQDLGGMRTHAQEDPSGKALQQVELFINVLEHADIDHIEQEMRNLGERLQLECRIRRMDINENNELGNE</sequence>
<gene>
    <name evidence="2" type="ORF">FCL42_11895</name>
</gene>
<keyword evidence="1" id="KW-0963">Cytoplasm</keyword>
<dbReference type="RefSeq" id="WP_136863642.1">
    <property type="nucleotide sequence ID" value="NZ_SWCJ01000008.1"/>
</dbReference>
<dbReference type="PANTHER" id="PTHR34875:SF5">
    <property type="entry name" value="GLYCINE CLEAVAGE SYSTEM TRANSCRIPTIONAL REPRESSOR"/>
    <property type="match status" value="1"/>
</dbReference>
<dbReference type="InterPro" id="IPR050990">
    <property type="entry name" value="UPF0237/GcvR_regulator"/>
</dbReference>
<dbReference type="FunFam" id="3.30.70.260:FF:000005">
    <property type="entry name" value="Glycine cleavage system transcriptional repressor"/>
    <property type="match status" value="1"/>
</dbReference>
<comment type="caution">
    <text evidence="2">The sequence shown here is derived from an EMBL/GenBank/DDBJ whole genome shotgun (WGS) entry which is preliminary data.</text>
</comment>
<accession>A0A4U1BM21</accession>
<keyword evidence="3" id="KW-1185">Reference proteome</keyword>
<reference evidence="2 3" key="1">
    <citation type="submission" date="2019-04" db="EMBL/GenBank/DDBJ databases">
        <authorList>
            <person name="Hwang J.C."/>
        </authorList>
    </citation>
    <scope>NUCLEOTIDE SEQUENCE [LARGE SCALE GENOMIC DNA]</scope>
    <source>
        <strain evidence="2 3">IMCC35002</strain>
    </source>
</reference>